<feature type="region of interest" description="Disordered" evidence="1">
    <location>
        <begin position="53"/>
        <end position="72"/>
    </location>
</feature>
<evidence type="ECO:0000313" key="3">
    <source>
        <dbReference type="Proteomes" id="UP001470230"/>
    </source>
</evidence>
<comment type="caution">
    <text evidence="2">The sequence shown here is derived from an EMBL/GenBank/DDBJ whole genome shotgun (WGS) entry which is preliminary data.</text>
</comment>
<reference evidence="2 3" key="1">
    <citation type="submission" date="2024-04" db="EMBL/GenBank/DDBJ databases">
        <title>Tritrichomonas musculus Genome.</title>
        <authorList>
            <person name="Alves-Ferreira E."/>
            <person name="Grigg M."/>
            <person name="Lorenzi H."/>
            <person name="Galac M."/>
        </authorList>
    </citation>
    <scope>NUCLEOTIDE SEQUENCE [LARGE SCALE GENOMIC DNA]</scope>
    <source>
        <strain evidence="2 3">EAF2021</strain>
    </source>
</reference>
<protein>
    <submittedName>
        <fullName evidence="2">Uncharacterized protein</fullName>
    </submittedName>
</protein>
<organism evidence="2 3">
    <name type="scientific">Tritrichomonas musculus</name>
    <dbReference type="NCBI Taxonomy" id="1915356"/>
    <lineage>
        <taxon>Eukaryota</taxon>
        <taxon>Metamonada</taxon>
        <taxon>Parabasalia</taxon>
        <taxon>Tritrichomonadida</taxon>
        <taxon>Tritrichomonadidae</taxon>
        <taxon>Tritrichomonas</taxon>
    </lineage>
</organism>
<dbReference type="EMBL" id="JAPFFF010000034">
    <property type="protein sequence ID" value="KAK8843611.1"/>
    <property type="molecule type" value="Genomic_DNA"/>
</dbReference>
<evidence type="ECO:0000313" key="2">
    <source>
        <dbReference type="EMBL" id="KAK8843611.1"/>
    </source>
</evidence>
<proteinExistence type="predicted"/>
<gene>
    <name evidence="2" type="ORF">M9Y10_024671</name>
</gene>
<accession>A0ABR2HAX1</accession>
<dbReference type="Proteomes" id="UP001470230">
    <property type="component" value="Unassembled WGS sequence"/>
</dbReference>
<evidence type="ECO:0000256" key="1">
    <source>
        <dbReference type="SAM" id="MobiDB-lite"/>
    </source>
</evidence>
<sequence>MNDRNSEEPKFYEEWLELDQNDQDFYNEIYDEQFFHSFNKVISNQNISANIENNDSAAGSKKGSSKLESKQIKTKKNCQNKCNKRKKKYSIYDENTQQVPNHVNDLVERICSLEGFIEYLNYKINKDKKIKVTKNELVILYQQLKKQLPFGELTRSEKRSKNKIFEKLYPERSNIINFLENYPKQFLEPVFLFQNSKIKSRKKYDKRIKA</sequence>
<keyword evidence="3" id="KW-1185">Reference proteome</keyword>
<name>A0ABR2HAX1_9EUKA</name>